<dbReference type="EMBL" id="JACSQN010000005">
    <property type="protein sequence ID" value="MBD7984474.1"/>
    <property type="molecule type" value="Genomic_DNA"/>
</dbReference>
<evidence type="ECO:0000256" key="1">
    <source>
        <dbReference type="SAM" id="Phobius"/>
    </source>
</evidence>
<gene>
    <name evidence="2" type="ORF">H9649_07775</name>
</gene>
<name>A0ABR8U8W7_9BACL</name>
<organism evidence="2 3">
    <name type="scientific">Sporosarcina quadrami</name>
    <dbReference type="NCBI Taxonomy" id="2762234"/>
    <lineage>
        <taxon>Bacteria</taxon>
        <taxon>Bacillati</taxon>
        <taxon>Bacillota</taxon>
        <taxon>Bacilli</taxon>
        <taxon>Bacillales</taxon>
        <taxon>Caryophanaceae</taxon>
        <taxon>Sporosarcina</taxon>
    </lineage>
</organism>
<evidence type="ECO:0008006" key="4">
    <source>
        <dbReference type="Google" id="ProtNLM"/>
    </source>
</evidence>
<keyword evidence="1" id="KW-0812">Transmembrane</keyword>
<dbReference type="Proteomes" id="UP000626786">
    <property type="component" value="Unassembled WGS sequence"/>
</dbReference>
<keyword evidence="1" id="KW-1133">Transmembrane helix</keyword>
<reference evidence="2 3" key="1">
    <citation type="submission" date="2020-08" db="EMBL/GenBank/DDBJ databases">
        <title>A Genomic Blueprint of the Chicken Gut Microbiome.</title>
        <authorList>
            <person name="Gilroy R."/>
            <person name="Ravi A."/>
            <person name="Getino M."/>
            <person name="Pursley I."/>
            <person name="Horton D.L."/>
            <person name="Alikhan N.-F."/>
            <person name="Baker D."/>
            <person name="Gharbi K."/>
            <person name="Hall N."/>
            <person name="Watson M."/>
            <person name="Adriaenssens E.M."/>
            <person name="Foster-Nyarko E."/>
            <person name="Jarju S."/>
            <person name="Secka A."/>
            <person name="Antonio M."/>
            <person name="Oren A."/>
            <person name="Chaudhuri R."/>
            <person name="La Ragione R.M."/>
            <person name="Hildebrand F."/>
            <person name="Pallen M.J."/>
        </authorList>
    </citation>
    <scope>NUCLEOTIDE SEQUENCE [LARGE SCALE GENOMIC DNA]</scope>
    <source>
        <strain evidence="2 3">Sa2YVA2</strain>
    </source>
</reference>
<feature type="transmembrane region" description="Helical" evidence="1">
    <location>
        <begin position="94"/>
        <end position="118"/>
    </location>
</feature>
<keyword evidence="3" id="KW-1185">Reference proteome</keyword>
<feature type="transmembrane region" description="Helical" evidence="1">
    <location>
        <begin position="65"/>
        <end position="82"/>
    </location>
</feature>
<accession>A0ABR8U8W7</accession>
<evidence type="ECO:0000313" key="2">
    <source>
        <dbReference type="EMBL" id="MBD7984474.1"/>
    </source>
</evidence>
<proteinExistence type="predicted"/>
<keyword evidence="1" id="KW-0472">Membrane</keyword>
<protein>
    <recommendedName>
        <fullName evidence="4">Permease</fullName>
    </recommendedName>
</protein>
<feature type="transmembrane region" description="Helical" evidence="1">
    <location>
        <begin position="39"/>
        <end position="58"/>
    </location>
</feature>
<sequence length="127" mass="14300">MDKKLWKIGFFTALTSFVLMILGTRTILGTELVFKNYLAFGLFSLTVGIIGAVMLFYNMKIAYRIFMVALVLAFAEFFRSFLMNTDGLGDLVGVLSLFMISSFGFGVAVIVQFIMMIIQKMKEENNS</sequence>
<evidence type="ECO:0000313" key="3">
    <source>
        <dbReference type="Proteomes" id="UP000626786"/>
    </source>
</evidence>
<comment type="caution">
    <text evidence="2">The sequence shown here is derived from an EMBL/GenBank/DDBJ whole genome shotgun (WGS) entry which is preliminary data.</text>
</comment>
<dbReference type="RefSeq" id="WP_191694162.1">
    <property type="nucleotide sequence ID" value="NZ_JACSQN010000005.1"/>
</dbReference>